<dbReference type="Proteomes" id="UP000050863">
    <property type="component" value="Unassembled WGS sequence"/>
</dbReference>
<sequence length="164" mass="18225">MYDWSRLLVAMIFPITEIFDGAQKKRRAVPKHADACVTVGAQQPSNGAASMIVINDKFVRTVATDGAAAILAFHHCFVLFFGETIRVANMLLCLSTLHLPTSFQPLSIALAGCSLTRLKIRIGRSSFGKVFSLPFSSFFRKCHRFPKSYELLDSSIDLQKVNRV</sequence>
<proteinExistence type="predicted"/>
<gene>
    <name evidence="1" type="ORF">CQ12_38365</name>
</gene>
<dbReference type="AlphaFoldDB" id="A0A0R3KQ05"/>
<protein>
    <submittedName>
        <fullName evidence="1">Uncharacterized protein</fullName>
    </submittedName>
</protein>
<organism evidence="1 2">
    <name type="scientific">Bradyrhizobium jicamae</name>
    <dbReference type="NCBI Taxonomy" id="280332"/>
    <lineage>
        <taxon>Bacteria</taxon>
        <taxon>Pseudomonadati</taxon>
        <taxon>Pseudomonadota</taxon>
        <taxon>Alphaproteobacteria</taxon>
        <taxon>Hyphomicrobiales</taxon>
        <taxon>Nitrobacteraceae</taxon>
        <taxon>Bradyrhizobium</taxon>
    </lineage>
</organism>
<evidence type="ECO:0000313" key="2">
    <source>
        <dbReference type="Proteomes" id="UP000050863"/>
    </source>
</evidence>
<keyword evidence="2" id="KW-1185">Reference proteome</keyword>
<reference evidence="1 2" key="1">
    <citation type="submission" date="2014-03" db="EMBL/GenBank/DDBJ databases">
        <title>Bradyrhizobium valentinum sp. nov., isolated from effective nodules of Lupinus mariae-josephae, a lupine endemic of basic-lime soils in Eastern Spain.</title>
        <authorList>
            <person name="Duran D."/>
            <person name="Rey L."/>
            <person name="Navarro A."/>
            <person name="Busquets A."/>
            <person name="Imperial J."/>
            <person name="Ruiz-Argueso T."/>
        </authorList>
    </citation>
    <scope>NUCLEOTIDE SEQUENCE [LARGE SCALE GENOMIC DNA]</scope>
    <source>
        <strain evidence="1 2">PAC68</strain>
    </source>
</reference>
<evidence type="ECO:0000313" key="1">
    <source>
        <dbReference type="EMBL" id="KRQ95042.1"/>
    </source>
</evidence>
<comment type="caution">
    <text evidence="1">The sequence shown here is derived from an EMBL/GenBank/DDBJ whole genome shotgun (WGS) entry which is preliminary data.</text>
</comment>
<name>A0A0R3KQ05_9BRAD</name>
<accession>A0A0R3KQ05</accession>
<dbReference type="EMBL" id="LLXZ01000213">
    <property type="protein sequence ID" value="KRQ95042.1"/>
    <property type="molecule type" value="Genomic_DNA"/>
</dbReference>